<protein>
    <submittedName>
        <fullName evidence="2">Uncharacterized protein</fullName>
    </submittedName>
</protein>
<evidence type="ECO:0000313" key="3">
    <source>
        <dbReference type="Proteomes" id="UP001217044"/>
    </source>
</evidence>
<dbReference type="Proteomes" id="UP001217044">
    <property type="component" value="Plasmid pDATS03"/>
</dbReference>
<evidence type="ECO:0000313" key="2">
    <source>
        <dbReference type="EMBL" id="WDA60758.1"/>
    </source>
</evidence>
<proteinExistence type="predicted"/>
<sequence length="58" mass="6439">MNDFDLFDDTCPDCSGTGYDDGQCHTCGGTGSPLRPTPRPHHDGWAWLDDLDDPQEQE</sequence>
<dbReference type="EMBL" id="CP115168">
    <property type="protein sequence ID" value="WDA60758.1"/>
    <property type="molecule type" value="Genomic_DNA"/>
</dbReference>
<reference evidence="2 3" key="1">
    <citation type="submission" date="2022-12" db="EMBL/GenBank/DDBJ databases">
        <title>Genome Sequence of Deinococcus aquaticus Type Strain PB314.</title>
        <authorList>
            <person name="Albert C."/>
            <person name="Hill J."/>
            <person name="Boren L."/>
            <person name="Scholz-Ng S."/>
            <person name="Fatema N."/>
            <person name="Grosso R."/>
            <person name="Soboslay E."/>
            <person name="Tuohy J."/>
        </authorList>
    </citation>
    <scope>NUCLEOTIDE SEQUENCE [LARGE SCALE GENOMIC DNA]</scope>
    <source>
        <strain evidence="2 3">PB-314</strain>
        <plasmid evidence="2 3">pDATS03</plasmid>
    </source>
</reference>
<feature type="compositionally biased region" description="Acidic residues" evidence="1">
    <location>
        <begin position="49"/>
        <end position="58"/>
    </location>
</feature>
<geneLocation type="plasmid" evidence="2 3">
    <name>pDATS03</name>
</geneLocation>
<feature type="region of interest" description="Disordered" evidence="1">
    <location>
        <begin position="29"/>
        <end position="58"/>
    </location>
</feature>
<evidence type="ECO:0000256" key="1">
    <source>
        <dbReference type="SAM" id="MobiDB-lite"/>
    </source>
</evidence>
<keyword evidence="3" id="KW-1185">Reference proteome</keyword>
<keyword evidence="2" id="KW-0614">Plasmid</keyword>
<dbReference type="RefSeq" id="WP_273991505.1">
    <property type="nucleotide sequence ID" value="NZ_BAABQT010000024.1"/>
</dbReference>
<name>A0ABY7V8G4_9DEIO</name>
<dbReference type="InterPro" id="IPR036410">
    <property type="entry name" value="HSP_DnaJ_Cys-rich_dom_sf"/>
</dbReference>
<organism evidence="2 3">
    <name type="scientific">Deinococcus aquaticus</name>
    <dbReference type="NCBI Taxonomy" id="328692"/>
    <lineage>
        <taxon>Bacteria</taxon>
        <taxon>Thermotogati</taxon>
        <taxon>Deinococcota</taxon>
        <taxon>Deinococci</taxon>
        <taxon>Deinococcales</taxon>
        <taxon>Deinococcaceae</taxon>
        <taxon>Deinococcus</taxon>
    </lineage>
</organism>
<dbReference type="SUPFAM" id="SSF57938">
    <property type="entry name" value="DnaJ/Hsp40 cysteine-rich domain"/>
    <property type="match status" value="1"/>
</dbReference>
<accession>A0ABY7V8G4</accession>
<gene>
    <name evidence="2" type="ORF">M8445_18170</name>
</gene>
<dbReference type="Gene3D" id="6.20.20.10">
    <property type="match status" value="1"/>
</dbReference>